<gene>
    <name evidence="1" type="primary">jg16281</name>
    <name evidence="1" type="ORF">PAEG_LOCUS18125</name>
</gene>
<dbReference type="EMBL" id="CAKXAJ010025589">
    <property type="protein sequence ID" value="CAH2241711.1"/>
    <property type="molecule type" value="Genomic_DNA"/>
</dbReference>
<comment type="caution">
    <text evidence="1">The sequence shown here is derived from an EMBL/GenBank/DDBJ whole genome shotgun (WGS) entry which is preliminary data.</text>
</comment>
<organism evidence="1 2">
    <name type="scientific">Pararge aegeria aegeria</name>
    <dbReference type="NCBI Taxonomy" id="348720"/>
    <lineage>
        <taxon>Eukaryota</taxon>
        <taxon>Metazoa</taxon>
        <taxon>Ecdysozoa</taxon>
        <taxon>Arthropoda</taxon>
        <taxon>Hexapoda</taxon>
        <taxon>Insecta</taxon>
        <taxon>Pterygota</taxon>
        <taxon>Neoptera</taxon>
        <taxon>Endopterygota</taxon>
        <taxon>Lepidoptera</taxon>
        <taxon>Glossata</taxon>
        <taxon>Ditrysia</taxon>
        <taxon>Papilionoidea</taxon>
        <taxon>Nymphalidae</taxon>
        <taxon>Satyrinae</taxon>
        <taxon>Satyrini</taxon>
        <taxon>Parargina</taxon>
        <taxon>Pararge</taxon>
    </lineage>
</organism>
<evidence type="ECO:0000313" key="1">
    <source>
        <dbReference type="EMBL" id="CAH2241711.1"/>
    </source>
</evidence>
<protein>
    <submittedName>
        <fullName evidence="1">Jg16281 protein</fullName>
    </submittedName>
</protein>
<sequence>MYIKHSRYDVAIQFDSPGQASVCYMLKCPILIISLCTISEGKYEKKKKGPFKAPVTTSATNIRETWQRQTAWIDTYDTPPIPEAPTRYSVSTKAVLKLRGGVF</sequence>
<reference evidence="1" key="1">
    <citation type="submission" date="2022-03" db="EMBL/GenBank/DDBJ databases">
        <authorList>
            <person name="Lindestad O."/>
        </authorList>
    </citation>
    <scope>NUCLEOTIDE SEQUENCE</scope>
</reference>
<dbReference type="AlphaFoldDB" id="A0A8S4RX19"/>
<keyword evidence="2" id="KW-1185">Reference proteome</keyword>
<accession>A0A8S4RX19</accession>
<evidence type="ECO:0000313" key="2">
    <source>
        <dbReference type="Proteomes" id="UP000838756"/>
    </source>
</evidence>
<proteinExistence type="predicted"/>
<name>A0A8S4RX19_9NEOP</name>
<dbReference type="Proteomes" id="UP000838756">
    <property type="component" value="Unassembled WGS sequence"/>
</dbReference>